<dbReference type="InterPro" id="IPR045584">
    <property type="entry name" value="Pilin-like"/>
</dbReference>
<organism evidence="2 3">
    <name type="scientific">Pseudomonas juntendi</name>
    <dbReference type="NCBI Taxonomy" id="2666183"/>
    <lineage>
        <taxon>Bacteria</taxon>
        <taxon>Pseudomonadati</taxon>
        <taxon>Pseudomonadota</taxon>
        <taxon>Gammaproteobacteria</taxon>
        <taxon>Pseudomonadales</taxon>
        <taxon>Pseudomonadaceae</taxon>
        <taxon>Pseudomonas</taxon>
    </lineage>
</organism>
<dbReference type="SUPFAM" id="SSF54523">
    <property type="entry name" value="Pili subunits"/>
    <property type="match status" value="1"/>
</dbReference>
<keyword evidence="1" id="KW-0472">Membrane</keyword>
<evidence type="ECO:0000256" key="1">
    <source>
        <dbReference type="SAM" id="Phobius"/>
    </source>
</evidence>
<feature type="transmembrane region" description="Helical" evidence="1">
    <location>
        <begin position="12"/>
        <end position="34"/>
    </location>
</feature>
<sequence>MVHRRRQSGFSLLELAVSIAIMAMMTAATVPSFMEGINEMRANLTAQETQSILDAARAYRAEKGGWPGAPLCANALSVLQTTSPPFIGGISSTNKYKSPITTSCTTNTFSVDQNIIKDWEGVVANSLPGTTVVSTATSLIRSTVSAPGSESALNDKLSRTAQANAELNRMRTTLLMGNNNITEVNNLDTVSVTASGMVSAQTLSSTGRATVGDLAIMGSNTESASCSPNGLVSRTAGGTPLNCTNGRWVKQVAYNPGTVTTGQGCGDFAKGSIAFDSSGKMFICK</sequence>
<dbReference type="EMBL" id="CP118678">
    <property type="protein sequence ID" value="WEA23253.1"/>
    <property type="molecule type" value="Genomic_DNA"/>
</dbReference>
<evidence type="ECO:0000313" key="2">
    <source>
        <dbReference type="EMBL" id="WEA23253.1"/>
    </source>
</evidence>
<name>A0AAJ5V1M4_9PSED</name>
<proteinExistence type="predicted"/>
<evidence type="ECO:0000313" key="3">
    <source>
        <dbReference type="Proteomes" id="UP001217631"/>
    </source>
</evidence>
<dbReference type="Proteomes" id="UP001217631">
    <property type="component" value="Plasmid pHNGDW697-1"/>
</dbReference>
<keyword evidence="2" id="KW-0614">Plasmid</keyword>
<keyword evidence="1" id="KW-0812">Transmembrane</keyword>
<keyword evidence="1" id="KW-1133">Transmembrane helix</keyword>
<dbReference type="RefSeq" id="WP_249414252.1">
    <property type="nucleotide sequence ID" value="NZ_CP118678.1"/>
</dbReference>
<dbReference type="AlphaFoldDB" id="A0AAJ5V1M4"/>
<reference evidence="2" key="1">
    <citation type="submission" date="2023-02" db="EMBL/GenBank/DDBJ databases">
        <title>tmexCD-toprJ-like cluster.</title>
        <authorList>
            <person name="Gao X."/>
            <person name="Wang C."/>
            <person name="Liu J."/>
        </authorList>
    </citation>
    <scope>NUCLEOTIDE SEQUENCE</scope>
    <source>
        <strain evidence="2">GDW21C697WI</strain>
        <plasmid evidence="2">pHNGDW697-1</plasmid>
    </source>
</reference>
<accession>A0AAJ5V1M4</accession>
<protein>
    <submittedName>
        <fullName evidence="2">Prepilin-type N-terminal cleavage/methylation domain-containing protein</fullName>
    </submittedName>
</protein>
<dbReference type="NCBIfam" id="TIGR02532">
    <property type="entry name" value="IV_pilin_GFxxxE"/>
    <property type="match status" value="1"/>
</dbReference>
<geneLocation type="plasmid" evidence="2 3">
    <name>pHNGDW697-1</name>
</geneLocation>
<dbReference type="Gene3D" id="3.30.700.10">
    <property type="entry name" value="Glycoprotein, Type 4 Pilin"/>
    <property type="match status" value="1"/>
</dbReference>
<dbReference type="InterPro" id="IPR012902">
    <property type="entry name" value="N_methyl_site"/>
</dbReference>
<dbReference type="Pfam" id="PF07963">
    <property type="entry name" value="N_methyl"/>
    <property type="match status" value="1"/>
</dbReference>
<dbReference type="PROSITE" id="PS00409">
    <property type="entry name" value="PROKAR_NTER_METHYL"/>
    <property type="match status" value="1"/>
</dbReference>
<gene>
    <name evidence="2" type="ORF">PWA60_27665</name>
</gene>